<proteinExistence type="predicted"/>
<evidence type="ECO:0000256" key="1">
    <source>
        <dbReference type="ARBA" id="ARBA00012513"/>
    </source>
</evidence>
<dbReference type="PANTHER" id="PTHR43671">
    <property type="entry name" value="SERINE/THREONINE-PROTEIN KINASE NEK"/>
    <property type="match status" value="1"/>
</dbReference>
<dbReference type="PROSITE" id="PS50011">
    <property type="entry name" value="PROTEIN_KINASE_DOM"/>
    <property type="match status" value="1"/>
</dbReference>
<evidence type="ECO:0000313" key="8">
    <source>
        <dbReference type="Proteomes" id="UP000620104"/>
    </source>
</evidence>
<reference evidence="7" key="1">
    <citation type="submission" date="2020-07" db="EMBL/GenBank/DDBJ databases">
        <title>Draft Genome Sequence of a Deep-Sea Yeast, Naganishia (Cryptococcus) liquefaciens strain N6.</title>
        <authorList>
            <person name="Han Y.W."/>
            <person name="Kajitani R."/>
            <person name="Morimoto H."/>
            <person name="Parhat M."/>
            <person name="Tsubouchi H."/>
            <person name="Bakenova O."/>
            <person name="Ogata M."/>
            <person name="Argunhan B."/>
            <person name="Aoki R."/>
            <person name="Kajiwara S."/>
            <person name="Itoh T."/>
            <person name="Iwasaki H."/>
        </authorList>
    </citation>
    <scope>NUCLEOTIDE SEQUENCE</scope>
    <source>
        <strain evidence="7">N6</strain>
    </source>
</reference>
<protein>
    <recommendedName>
        <fullName evidence="1">non-specific serine/threonine protein kinase</fullName>
        <ecNumber evidence="1">2.7.11.1</ecNumber>
    </recommendedName>
</protein>
<dbReference type="InterPro" id="IPR008271">
    <property type="entry name" value="Ser/Thr_kinase_AS"/>
</dbReference>
<evidence type="ECO:0000259" key="6">
    <source>
        <dbReference type="PROSITE" id="PS50011"/>
    </source>
</evidence>
<dbReference type="Proteomes" id="UP000620104">
    <property type="component" value="Unassembled WGS sequence"/>
</dbReference>
<keyword evidence="3" id="KW-0547">Nucleotide-binding</keyword>
<dbReference type="SMART" id="SM00220">
    <property type="entry name" value="S_TKc"/>
    <property type="match status" value="1"/>
</dbReference>
<dbReference type="Gene3D" id="1.10.510.10">
    <property type="entry name" value="Transferase(Phosphotransferase) domain 1"/>
    <property type="match status" value="1"/>
</dbReference>
<dbReference type="SUPFAM" id="SSF56112">
    <property type="entry name" value="Protein kinase-like (PK-like)"/>
    <property type="match status" value="1"/>
</dbReference>
<accession>A0A8H3TYS9</accession>
<evidence type="ECO:0000256" key="4">
    <source>
        <dbReference type="ARBA" id="ARBA00022777"/>
    </source>
</evidence>
<name>A0A8H3TYS9_9TREE</name>
<dbReference type="GO" id="GO:0005524">
    <property type="term" value="F:ATP binding"/>
    <property type="evidence" value="ECO:0007669"/>
    <property type="project" value="UniProtKB-KW"/>
</dbReference>
<dbReference type="InterPro" id="IPR050660">
    <property type="entry name" value="NEK_Ser/Thr_kinase"/>
</dbReference>
<evidence type="ECO:0000256" key="5">
    <source>
        <dbReference type="ARBA" id="ARBA00022840"/>
    </source>
</evidence>
<gene>
    <name evidence="7" type="ORF">NliqN6_5950</name>
</gene>
<dbReference type="EMBL" id="BLZA01000046">
    <property type="protein sequence ID" value="GHJ89548.1"/>
    <property type="molecule type" value="Genomic_DNA"/>
</dbReference>
<dbReference type="AlphaFoldDB" id="A0A8H3TYS9"/>
<keyword evidence="4" id="KW-0418">Kinase</keyword>
<dbReference type="PROSITE" id="PS00108">
    <property type="entry name" value="PROTEIN_KINASE_ST"/>
    <property type="match status" value="1"/>
</dbReference>
<comment type="caution">
    <text evidence="7">The sequence shown here is derived from an EMBL/GenBank/DDBJ whole genome shotgun (WGS) entry which is preliminary data.</text>
</comment>
<organism evidence="7 8">
    <name type="scientific">Naganishia liquefaciens</name>
    <dbReference type="NCBI Taxonomy" id="104408"/>
    <lineage>
        <taxon>Eukaryota</taxon>
        <taxon>Fungi</taxon>
        <taxon>Dikarya</taxon>
        <taxon>Basidiomycota</taxon>
        <taxon>Agaricomycotina</taxon>
        <taxon>Tremellomycetes</taxon>
        <taxon>Filobasidiales</taxon>
        <taxon>Filobasidiaceae</taxon>
        <taxon>Naganishia</taxon>
    </lineage>
</organism>
<keyword evidence="2" id="KW-0808">Transferase</keyword>
<dbReference type="EC" id="2.7.11.1" evidence="1"/>
<evidence type="ECO:0000256" key="3">
    <source>
        <dbReference type="ARBA" id="ARBA00022741"/>
    </source>
</evidence>
<dbReference type="Pfam" id="PF00069">
    <property type="entry name" value="Pkinase"/>
    <property type="match status" value="1"/>
</dbReference>
<dbReference type="GO" id="GO:0004674">
    <property type="term" value="F:protein serine/threonine kinase activity"/>
    <property type="evidence" value="ECO:0007669"/>
    <property type="project" value="UniProtKB-EC"/>
</dbReference>
<dbReference type="InterPro" id="IPR011009">
    <property type="entry name" value="Kinase-like_dom_sf"/>
</dbReference>
<dbReference type="OrthoDB" id="10250725at2759"/>
<sequence>MIDEAASRKNPIAHHRIQSIFCQMLLALHYCHHSYKGIRHTLLHRDLKPENVLLSGAGQVKLADFGLAKVMANGLTVTTSFVGTSGYLPPELVAGQPYDHKADIFNLGCILFELCTLRIPNHGLRGVQRAREFLLPAGHSAQMNSLVPMLLAIEPIRRPSTADLLASPTIAGWLQMPWFQQDDPERCQDSNRVLNDHMAGLTCHCTGVELIAREARLESKERALVEKRHELARRQDTIKSIEKALHARERMIQAREATLEAKIRR</sequence>
<feature type="domain" description="Protein kinase" evidence="6">
    <location>
        <begin position="1"/>
        <end position="179"/>
    </location>
</feature>
<evidence type="ECO:0000313" key="7">
    <source>
        <dbReference type="EMBL" id="GHJ89548.1"/>
    </source>
</evidence>
<dbReference type="PANTHER" id="PTHR43671:SF13">
    <property type="entry name" value="SERINE_THREONINE-PROTEIN KINASE NEK2"/>
    <property type="match status" value="1"/>
</dbReference>
<keyword evidence="8" id="KW-1185">Reference proteome</keyword>
<evidence type="ECO:0000256" key="2">
    <source>
        <dbReference type="ARBA" id="ARBA00022679"/>
    </source>
</evidence>
<keyword evidence="5" id="KW-0067">ATP-binding</keyword>
<dbReference type="InterPro" id="IPR000719">
    <property type="entry name" value="Prot_kinase_dom"/>
</dbReference>